<protein>
    <submittedName>
        <fullName evidence="3">Uncharacterized protein</fullName>
    </submittedName>
</protein>
<feature type="compositionally biased region" description="Low complexity" evidence="1">
    <location>
        <begin position="139"/>
        <end position="150"/>
    </location>
</feature>
<evidence type="ECO:0000313" key="3">
    <source>
        <dbReference type="EMBL" id="GAA2499449.1"/>
    </source>
</evidence>
<organism evidence="3 4">
    <name type="scientific">Terrabacter carboxydivorans</name>
    <dbReference type="NCBI Taxonomy" id="619730"/>
    <lineage>
        <taxon>Bacteria</taxon>
        <taxon>Bacillati</taxon>
        <taxon>Actinomycetota</taxon>
        <taxon>Actinomycetes</taxon>
        <taxon>Micrococcales</taxon>
        <taxon>Intrasporangiaceae</taxon>
        <taxon>Terrabacter</taxon>
    </lineage>
</organism>
<evidence type="ECO:0000256" key="2">
    <source>
        <dbReference type="SAM" id="Phobius"/>
    </source>
</evidence>
<name>A0ABP5ZRD6_9MICO</name>
<feature type="transmembrane region" description="Helical" evidence="2">
    <location>
        <begin position="12"/>
        <end position="37"/>
    </location>
</feature>
<comment type="caution">
    <text evidence="3">The sequence shown here is derived from an EMBL/GenBank/DDBJ whole genome shotgun (WGS) entry which is preliminary data.</text>
</comment>
<evidence type="ECO:0000256" key="1">
    <source>
        <dbReference type="SAM" id="MobiDB-lite"/>
    </source>
</evidence>
<accession>A0ABP5ZRD6</accession>
<feature type="region of interest" description="Disordered" evidence="1">
    <location>
        <begin position="108"/>
        <end position="176"/>
    </location>
</feature>
<keyword evidence="2" id="KW-0812">Transmembrane</keyword>
<reference evidence="4" key="1">
    <citation type="journal article" date="2019" name="Int. J. Syst. Evol. Microbiol.">
        <title>The Global Catalogue of Microorganisms (GCM) 10K type strain sequencing project: providing services to taxonomists for standard genome sequencing and annotation.</title>
        <authorList>
            <consortium name="The Broad Institute Genomics Platform"/>
            <consortium name="The Broad Institute Genome Sequencing Center for Infectious Disease"/>
            <person name="Wu L."/>
            <person name="Ma J."/>
        </authorList>
    </citation>
    <scope>NUCLEOTIDE SEQUENCE [LARGE SCALE GENOMIC DNA]</scope>
    <source>
        <strain evidence="4">JCM 16259</strain>
    </source>
</reference>
<evidence type="ECO:0000313" key="4">
    <source>
        <dbReference type="Proteomes" id="UP001500730"/>
    </source>
</evidence>
<keyword evidence="4" id="KW-1185">Reference proteome</keyword>
<gene>
    <name evidence="3" type="ORF">GCM10009858_42230</name>
</gene>
<dbReference type="Proteomes" id="UP001500730">
    <property type="component" value="Unassembled WGS sequence"/>
</dbReference>
<keyword evidence="2" id="KW-1133">Transmembrane helix</keyword>
<sequence length="176" mass="19062">MDRTQSFAGKALRVALIVLGAGVVGYVALMVLLFYGLREPYPYLHVTNETGRPLLIERADTPSSPGEAGWSSLVWGTKGYWQASSSDQCDRDQLVARDLLGTVVARREGACSSEPGPSPQTDCPQRPDTSARLFRPTRSRSASSSTPTGRRSPRSGGGGSCLRTSPGPRPWVRRRE</sequence>
<proteinExistence type="predicted"/>
<keyword evidence="2" id="KW-0472">Membrane</keyword>
<dbReference type="EMBL" id="BAAARE010000026">
    <property type="protein sequence ID" value="GAA2499449.1"/>
    <property type="molecule type" value="Genomic_DNA"/>
</dbReference>